<dbReference type="SUPFAM" id="SSF49562">
    <property type="entry name" value="C2 domain (Calcium/lipid-binding domain, CaLB)"/>
    <property type="match status" value="1"/>
</dbReference>
<protein>
    <submittedName>
        <fullName evidence="3">Calcium-dependent lipid-binding (CaLB domain) family protein</fullName>
    </submittedName>
</protein>
<dbReference type="InterPro" id="IPR035892">
    <property type="entry name" value="C2_domain_sf"/>
</dbReference>
<dbReference type="AlphaFoldDB" id="A0ABD1QHN3"/>
<proteinExistence type="predicted"/>
<evidence type="ECO:0000256" key="1">
    <source>
        <dbReference type="SAM" id="MobiDB-lite"/>
    </source>
</evidence>
<dbReference type="PANTHER" id="PTHR31208">
    <property type="entry name" value="EXPRESSED PROTEIN"/>
    <property type="match status" value="1"/>
</dbReference>
<dbReference type="EMBL" id="JBFOLK010000011">
    <property type="protein sequence ID" value="KAL2474519.1"/>
    <property type="molecule type" value="Genomic_DNA"/>
</dbReference>
<evidence type="ECO:0000259" key="2">
    <source>
        <dbReference type="PROSITE" id="PS50004"/>
    </source>
</evidence>
<evidence type="ECO:0000313" key="4">
    <source>
        <dbReference type="Proteomes" id="UP001604336"/>
    </source>
</evidence>
<evidence type="ECO:0000313" key="3">
    <source>
        <dbReference type="EMBL" id="KAL2474519.1"/>
    </source>
</evidence>
<reference evidence="4" key="1">
    <citation type="submission" date="2024-07" db="EMBL/GenBank/DDBJ databases">
        <title>Two chromosome-level genome assemblies of Korean endemic species Abeliophyllum distichum and Forsythia ovata (Oleaceae).</title>
        <authorList>
            <person name="Jang H."/>
        </authorList>
    </citation>
    <scope>NUCLEOTIDE SEQUENCE [LARGE SCALE GENOMIC DNA]</scope>
</reference>
<dbReference type="PROSITE" id="PS50004">
    <property type="entry name" value="C2"/>
    <property type="match status" value="1"/>
</dbReference>
<dbReference type="SMART" id="SM00239">
    <property type="entry name" value="C2"/>
    <property type="match status" value="1"/>
</dbReference>
<keyword evidence="4" id="KW-1185">Reference proteome</keyword>
<organism evidence="3 4">
    <name type="scientific">Abeliophyllum distichum</name>
    <dbReference type="NCBI Taxonomy" id="126358"/>
    <lineage>
        <taxon>Eukaryota</taxon>
        <taxon>Viridiplantae</taxon>
        <taxon>Streptophyta</taxon>
        <taxon>Embryophyta</taxon>
        <taxon>Tracheophyta</taxon>
        <taxon>Spermatophyta</taxon>
        <taxon>Magnoliopsida</taxon>
        <taxon>eudicotyledons</taxon>
        <taxon>Gunneridae</taxon>
        <taxon>Pentapetalae</taxon>
        <taxon>asterids</taxon>
        <taxon>lamiids</taxon>
        <taxon>Lamiales</taxon>
        <taxon>Oleaceae</taxon>
        <taxon>Forsythieae</taxon>
        <taxon>Abeliophyllum</taxon>
    </lineage>
</organism>
<dbReference type="PANTHER" id="PTHR31208:SF2">
    <property type="entry name" value="DOMAIN-CONTAINING PROTEIN, PUTATIVE, EXPRESSED-RELATED"/>
    <property type="match status" value="1"/>
</dbReference>
<dbReference type="Pfam" id="PF00168">
    <property type="entry name" value="C2"/>
    <property type="match status" value="1"/>
</dbReference>
<name>A0ABD1QHN3_9LAMI</name>
<dbReference type="Proteomes" id="UP001604336">
    <property type="component" value="Unassembled WGS sequence"/>
</dbReference>
<dbReference type="InterPro" id="IPR000008">
    <property type="entry name" value="C2_dom"/>
</dbReference>
<gene>
    <name evidence="3" type="ORF">Adt_35255</name>
</gene>
<dbReference type="Gene3D" id="2.60.40.150">
    <property type="entry name" value="C2 domain"/>
    <property type="match status" value="1"/>
</dbReference>
<comment type="caution">
    <text evidence="3">The sequence shown here is derived from an EMBL/GenBank/DDBJ whole genome shotgun (WGS) entry which is preliminary data.</text>
</comment>
<feature type="domain" description="C2" evidence="2">
    <location>
        <begin position="1"/>
        <end position="117"/>
    </location>
</feature>
<feature type="region of interest" description="Disordered" evidence="1">
    <location>
        <begin position="295"/>
        <end position="333"/>
    </location>
</feature>
<sequence length="333" mass="37425">MDDKRIKEDLIGVLEVCVHQARNIHNICIYQNQDVYAKLFLTDDPDKNFSTRIINGGGKNPVFNENLRLNVQKMDSSLRCEVWMLSRVKNYLEDQLLGFTLVPLSEVAEIGKEAQEFELSSSDLFHSPAGTLQLTLNYTGRSPDIIVIPTPPHTTLAEKDLDEPDTNPCELDKIEFPDPKIVNDNEGWFWSTLAFHVLIWTPKFPGTADVRNAKESSKSLKHDVKPLKDKTDDALEGETVPATTIVQPLINLSIQPELKVDQKNIVDLYMKGMQQFTDALEKMKLPRDIVDGSMAEKEVSQTEETGSAGKAQESKSDGPTPSPRVFYGSRAFF</sequence>
<dbReference type="CDD" id="cd00030">
    <property type="entry name" value="C2"/>
    <property type="match status" value="1"/>
</dbReference>
<accession>A0ABD1QHN3</accession>